<evidence type="ECO:0000313" key="3">
    <source>
        <dbReference type="Proteomes" id="UP000192455"/>
    </source>
</evidence>
<keyword evidence="3" id="KW-1185">Reference proteome</keyword>
<feature type="signal peptide" evidence="1">
    <location>
        <begin position="1"/>
        <end position="21"/>
    </location>
</feature>
<proteinExistence type="predicted"/>
<gene>
    <name evidence="2" type="ORF">SAMN05421849_0521</name>
</gene>
<feature type="chain" id="PRO_5010323558" description="Lipoprotein" evidence="1">
    <location>
        <begin position="22"/>
        <end position="135"/>
    </location>
</feature>
<name>A0A1R3WEG5_9RHOB</name>
<sequence>MTRIVLISPLMLAACAASESAVRPYAPVYLGAEAALLGDGDEGAGEAGLVQVSAAMRGARTTGDVEDYAACAMAQLAVDEGYGFARHLRTRLQERGGVSSADTVYTLSSDKPRGLVMIDTKDAVETCAEHDIPTV</sequence>
<dbReference type="Proteomes" id="UP000192455">
    <property type="component" value="Unassembled WGS sequence"/>
</dbReference>
<evidence type="ECO:0008006" key="4">
    <source>
        <dbReference type="Google" id="ProtNLM"/>
    </source>
</evidence>
<dbReference type="EMBL" id="FTPS01000001">
    <property type="protein sequence ID" value="SIT76470.1"/>
    <property type="molecule type" value="Genomic_DNA"/>
</dbReference>
<organism evidence="2 3">
    <name type="scientific">Pontibaca methylaminivorans</name>
    <dbReference type="NCBI Taxonomy" id="515897"/>
    <lineage>
        <taxon>Bacteria</taxon>
        <taxon>Pseudomonadati</taxon>
        <taxon>Pseudomonadota</taxon>
        <taxon>Alphaproteobacteria</taxon>
        <taxon>Rhodobacterales</taxon>
        <taxon>Roseobacteraceae</taxon>
        <taxon>Pontibaca</taxon>
    </lineage>
</organism>
<dbReference type="STRING" id="515897.SAMN05421849_0521"/>
<evidence type="ECO:0000313" key="2">
    <source>
        <dbReference type="EMBL" id="SIT76470.1"/>
    </source>
</evidence>
<keyword evidence="1" id="KW-0732">Signal</keyword>
<protein>
    <recommendedName>
        <fullName evidence="4">Lipoprotein</fullName>
    </recommendedName>
</protein>
<dbReference type="AlphaFoldDB" id="A0A1R3WEG5"/>
<accession>A0A1R3WEG5</accession>
<dbReference type="RefSeq" id="WP_076647009.1">
    <property type="nucleotide sequence ID" value="NZ_FTPS01000001.1"/>
</dbReference>
<reference evidence="2 3" key="1">
    <citation type="submission" date="2017-01" db="EMBL/GenBank/DDBJ databases">
        <authorList>
            <person name="Mah S.A."/>
            <person name="Swanson W.J."/>
            <person name="Moy G.W."/>
            <person name="Vacquier V.D."/>
        </authorList>
    </citation>
    <scope>NUCLEOTIDE SEQUENCE [LARGE SCALE GENOMIC DNA]</scope>
    <source>
        <strain evidence="2 3">DSM 21219</strain>
    </source>
</reference>
<evidence type="ECO:0000256" key="1">
    <source>
        <dbReference type="SAM" id="SignalP"/>
    </source>
</evidence>
<dbReference type="PROSITE" id="PS51257">
    <property type="entry name" value="PROKAR_LIPOPROTEIN"/>
    <property type="match status" value="1"/>
</dbReference>